<dbReference type="Proteomes" id="UP001439984">
    <property type="component" value="Unassembled WGS sequence"/>
</dbReference>
<reference evidence="2 3" key="1">
    <citation type="submission" date="2024-04" db="EMBL/GenBank/DDBJ databases">
        <title>Human intestinal bacterial collection.</title>
        <authorList>
            <person name="Pauvert C."/>
            <person name="Hitch T.C.A."/>
            <person name="Clavel T."/>
        </authorList>
    </citation>
    <scope>NUCLEOTIDE SEQUENCE [LARGE SCALE GENOMIC DNA]</scope>
    <source>
        <strain evidence="2 3">CLA-AA-H236</strain>
    </source>
</reference>
<sequence>PEVGRGESKHPSLPLARAERKPLDRKKNLPCATSARTCSKKKPALSLARAERKPLEQKIKTAPRHQRENLLKENQTQLQKSFARATGARDSNIPF</sequence>
<feature type="compositionally biased region" description="Basic and acidic residues" evidence="1">
    <location>
        <begin position="17"/>
        <end position="27"/>
    </location>
</feature>
<organism evidence="2 3">
    <name type="scientific">Faecalibacterium longum</name>
    <dbReference type="NCBI Taxonomy" id="1851428"/>
    <lineage>
        <taxon>Bacteria</taxon>
        <taxon>Bacillati</taxon>
        <taxon>Bacillota</taxon>
        <taxon>Clostridia</taxon>
        <taxon>Eubacteriales</taxon>
        <taxon>Oscillospiraceae</taxon>
        <taxon>Faecalibacterium</taxon>
    </lineage>
</organism>
<feature type="compositionally biased region" description="Basic and acidic residues" evidence="1">
    <location>
        <begin position="1"/>
        <end position="10"/>
    </location>
</feature>
<feature type="compositionally biased region" description="Basic and acidic residues" evidence="1">
    <location>
        <begin position="49"/>
        <end position="71"/>
    </location>
</feature>
<evidence type="ECO:0000313" key="3">
    <source>
        <dbReference type="Proteomes" id="UP001439984"/>
    </source>
</evidence>
<accession>A0ABV1IJP0</accession>
<dbReference type="RefSeq" id="WP_227624254.1">
    <property type="nucleotide sequence ID" value="NZ_JBBNIB010000076.1"/>
</dbReference>
<dbReference type="EMBL" id="JBBNIB010000076">
    <property type="protein sequence ID" value="MEQ2687051.1"/>
    <property type="molecule type" value="Genomic_DNA"/>
</dbReference>
<evidence type="ECO:0000256" key="1">
    <source>
        <dbReference type="SAM" id="MobiDB-lite"/>
    </source>
</evidence>
<gene>
    <name evidence="2" type="ORF">AAAU72_02475</name>
</gene>
<comment type="caution">
    <text evidence="2">The sequence shown here is derived from an EMBL/GenBank/DDBJ whole genome shotgun (WGS) entry which is preliminary data.</text>
</comment>
<keyword evidence="3" id="KW-1185">Reference proteome</keyword>
<name>A0ABV1IJP0_9FIRM</name>
<feature type="non-terminal residue" evidence="2">
    <location>
        <position position="1"/>
    </location>
</feature>
<protein>
    <submittedName>
        <fullName evidence="2">Uncharacterized protein</fullName>
    </submittedName>
</protein>
<evidence type="ECO:0000313" key="2">
    <source>
        <dbReference type="EMBL" id="MEQ2687051.1"/>
    </source>
</evidence>
<proteinExistence type="predicted"/>
<feature type="region of interest" description="Disordered" evidence="1">
    <location>
        <begin position="1"/>
        <end position="95"/>
    </location>
</feature>